<dbReference type="PANTHER" id="PTHR10170:SF10">
    <property type="entry name" value="HUNTINGTIN"/>
    <property type="match status" value="1"/>
</dbReference>
<dbReference type="GO" id="GO:0005737">
    <property type="term" value="C:cytoplasm"/>
    <property type="evidence" value="ECO:0007669"/>
    <property type="project" value="InterPro"/>
</dbReference>
<accession>A0A5N5TK90</accession>
<evidence type="ECO:0000313" key="2">
    <source>
        <dbReference type="Proteomes" id="UP000326759"/>
    </source>
</evidence>
<reference evidence="1 2" key="1">
    <citation type="journal article" date="2019" name="PLoS Biol.">
        <title>Sex chromosomes control vertical transmission of feminizing Wolbachia symbionts in an isopod.</title>
        <authorList>
            <person name="Becking T."/>
            <person name="Chebbi M.A."/>
            <person name="Giraud I."/>
            <person name="Moumen B."/>
            <person name="Laverre T."/>
            <person name="Caubet Y."/>
            <person name="Peccoud J."/>
            <person name="Gilbert C."/>
            <person name="Cordaux R."/>
        </authorList>
    </citation>
    <scope>NUCLEOTIDE SEQUENCE [LARGE SCALE GENOMIC DNA]</scope>
    <source>
        <strain evidence="1">ANa2</strain>
        <tissue evidence="1">Whole body excluding digestive tract and cuticle</tissue>
    </source>
</reference>
<gene>
    <name evidence="1" type="ORF">Anas_00288</name>
</gene>
<name>A0A5N5TK90_9CRUS</name>
<organism evidence="1 2">
    <name type="scientific">Armadillidium nasatum</name>
    <dbReference type="NCBI Taxonomy" id="96803"/>
    <lineage>
        <taxon>Eukaryota</taxon>
        <taxon>Metazoa</taxon>
        <taxon>Ecdysozoa</taxon>
        <taxon>Arthropoda</taxon>
        <taxon>Crustacea</taxon>
        <taxon>Multicrustacea</taxon>
        <taxon>Malacostraca</taxon>
        <taxon>Eumalacostraca</taxon>
        <taxon>Peracarida</taxon>
        <taxon>Isopoda</taxon>
        <taxon>Oniscidea</taxon>
        <taxon>Crinocheta</taxon>
        <taxon>Armadillidiidae</taxon>
        <taxon>Armadillidium</taxon>
    </lineage>
</organism>
<dbReference type="AlphaFoldDB" id="A0A5N5TK90"/>
<comment type="caution">
    <text evidence="1">The sequence shown here is derived from an EMBL/GenBank/DDBJ whole genome shotgun (WGS) entry which is preliminary data.</text>
</comment>
<dbReference type="InterPro" id="IPR024613">
    <property type="entry name" value="Huntingtin_N_HEAT_rpt-2"/>
</dbReference>
<dbReference type="PANTHER" id="PTHR10170">
    <property type="entry name" value="HUNTINGTON DISEASE PROTEIN"/>
    <property type="match status" value="1"/>
</dbReference>
<dbReference type="Proteomes" id="UP000326759">
    <property type="component" value="Unassembled WGS sequence"/>
</dbReference>
<feature type="non-terminal residue" evidence="1">
    <location>
        <position position="1"/>
    </location>
</feature>
<dbReference type="OrthoDB" id="10065698at2759"/>
<protein>
    <submittedName>
        <fullName evidence="1">Uncharacterized protein</fullName>
    </submittedName>
</protein>
<dbReference type="InterPro" id="IPR028426">
    <property type="entry name" value="Huntingtin_fam"/>
</dbReference>
<dbReference type="Pfam" id="PF12372">
    <property type="entry name" value="Htt_N-HEAT"/>
    <property type="match status" value="2"/>
</dbReference>
<dbReference type="GO" id="GO:0005634">
    <property type="term" value="C:nucleus"/>
    <property type="evidence" value="ECO:0007669"/>
    <property type="project" value="InterPro"/>
</dbReference>
<dbReference type="SUPFAM" id="SSF48371">
    <property type="entry name" value="ARM repeat"/>
    <property type="match status" value="1"/>
</dbReference>
<feature type="non-terminal residue" evidence="1">
    <location>
        <position position="578"/>
    </location>
</feature>
<keyword evidence="2" id="KW-1185">Reference proteome</keyword>
<dbReference type="InterPro" id="IPR000091">
    <property type="entry name" value="Huntingtin"/>
</dbReference>
<evidence type="ECO:0000313" key="1">
    <source>
        <dbReference type="EMBL" id="KAB7506583.1"/>
    </source>
</evidence>
<dbReference type="PRINTS" id="PR00375">
    <property type="entry name" value="HUNTINGTIN"/>
</dbReference>
<proteinExistence type="predicted"/>
<dbReference type="EMBL" id="SEYY01000739">
    <property type="protein sequence ID" value="KAB7506583.1"/>
    <property type="molecule type" value="Genomic_DNA"/>
</dbReference>
<sequence length="578" mass="65740">VELCELYSNLPLRFIDYLESQDGFAGNVHIQRSSYLFSNSKVFTHRILSSVFIPLLGDQDHRVRKAAAMAVTNLIPDLVVEGNTTLSSAYTFVPSCRFTGDNFAMRHSIGSSNMVIPLKGITALPSPFRHLFDGSMEFSSLGQEQFFAIENSLAKVIHIFYLQLLTSNEKCLRLGCLETLSMLSEIYPPILYPKSWGCHIVSSHSSEATLSGDLNAQQFILKICANWLAGRAVLSMKQKKSPDSPEEKKKAWSFLGHPKENGSTVILVMLMEVFIKYEDLWNKDEREKPLKSGYRRSFVHLPEYIKLYDVLKSAFQNYKLLKCLFGSNVVSLWDQIFPPSTSKDVGADIHLKTEKRSLYDIAFAYQSAQLQEELRSHAGGKLEFESSDLDSLKWKRASSLHRFQSKGTDKMSLSSYIRLFEPLVIKALKLYTVSSDVVMQRSVLELLIHLVEIRVNYCLLDSEQIFIGYVIKQFEYIEEGQIKHAEKLIPSMFSFLVLLSYERHHSKSIIGVPKIIQLCDGLMASGQPPLSHCILALKPLVEDLFLERVHASAVDQKELETQREVICSMLLRLANYYQ</sequence>
<dbReference type="InterPro" id="IPR016024">
    <property type="entry name" value="ARM-type_fold"/>
</dbReference>